<proteinExistence type="predicted"/>
<evidence type="ECO:0000313" key="2">
    <source>
        <dbReference type="Proteomes" id="UP000271098"/>
    </source>
</evidence>
<reference evidence="1 2" key="1">
    <citation type="submission" date="2018-11" db="EMBL/GenBank/DDBJ databases">
        <authorList>
            <consortium name="Pathogen Informatics"/>
        </authorList>
    </citation>
    <scope>NUCLEOTIDE SEQUENCE [LARGE SCALE GENOMIC DNA]</scope>
</reference>
<dbReference type="Gene3D" id="3.10.120.10">
    <property type="entry name" value="Cytochrome b5-like heme/steroid binding domain"/>
    <property type="match status" value="1"/>
</dbReference>
<dbReference type="EMBL" id="UYRT01092142">
    <property type="protein sequence ID" value="VDN37841.1"/>
    <property type="molecule type" value="Genomic_DNA"/>
</dbReference>
<protein>
    <submittedName>
        <fullName evidence="1">Uncharacterized protein</fullName>
    </submittedName>
</protein>
<accession>A0A3P7P5C4</accession>
<dbReference type="InterPro" id="IPR036400">
    <property type="entry name" value="Cyt_B5-like_heme/steroid_sf"/>
</dbReference>
<name>A0A3P7P5C4_9BILA</name>
<keyword evidence="2" id="KW-1185">Reference proteome</keyword>
<sequence>MLGVFDWVKFYEKDYELVGRDATRAFVSGDFSESGLVDNVEGLGYQDLLGVFDWVKFYEKDYELEVVELIDSSLNWKDIQAEETKVFPPCNSEWRKDIGGRVWCSKKSGGIEREWSGVPRKLFDPASKSSR</sequence>
<dbReference type="Proteomes" id="UP000271098">
    <property type="component" value="Unassembled WGS sequence"/>
</dbReference>
<dbReference type="AlphaFoldDB" id="A0A3P7P5C4"/>
<organism evidence="1 2">
    <name type="scientific">Gongylonema pulchrum</name>
    <dbReference type="NCBI Taxonomy" id="637853"/>
    <lineage>
        <taxon>Eukaryota</taxon>
        <taxon>Metazoa</taxon>
        <taxon>Ecdysozoa</taxon>
        <taxon>Nematoda</taxon>
        <taxon>Chromadorea</taxon>
        <taxon>Rhabditida</taxon>
        <taxon>Spirurina</taxon>
        <taxon>Spiruromorpha</taxon>
        <taxon>Spiruroidea</taxon>
        <taxon>Gongylonematidae</taxon>
        <taxon>Gongylonema</taxon>
    </lineage>
</organism>
<gene>
    <name evidence="1" type="ORF">GPUH_LOCUS21243</name>
</gene>
<dbReference type="OrthoDB" id="10257697at2759"/>
<evidence type="ECO:0000313" key="1">
    <source>
        <dbReference type="EMBL" id="VDN37841.1"/>
    </source>
</evidence>